<reference evidence="2 3" key="1">
    <citation type="submission" date="2024-02" db="EMBL/GenBank/DDBJ databases">
        <authorList>
            <person name="Chen Y."/>
            <person name="Shah S."/>
            <person name="Dougan E. K."/>
            <person name="Thang M."/>
            <person name="Chan C."/>
        </authorList>
    </citation>
    <scope>NUCLEOTIDE SEQUENCE [LARGE SCALE GENOMIC DNA]</scope>
</reference>
<keyword evidence="3" id="KW-1185">Reference proteome</keyword>
<protein>
    <submittedName>
        <fullName evidence="2">Uncharacterized protein</fullName>
    </submittedName>
</protein>
<proteinExistence type="predicted"/>
<evidence type="ECO:0000256" key="1">
    <source>
        <dbReference type="SAM" id="MobiDB-lite"/>
    </source>
</evidence>
<accession>A0ABP0QT31</accession>
<evidence type="ECO:0000313" key="2">
    <source>
        <dbReference type="EMBL" id="CAK9090261.1"/>
    </source>
</evidence>
<sequence length="110" mass="12118">MFLRWFGRSVLHRPPPPLPKHMRPLKTRASAPLAPHDGESRENRGTLSDPDLVLDSFEKMIFRSTAENLLQQQTSDMACAVDAQASEGSLELAAAIDTFNSQHGTESLCA</sequence>
<feature type="region of interest" description="Disordered" evidence="1">
    <location>
        <begin position="11"/>
        <end position="50"/>
    </location>
</feature>
<evidence type="ECO:0000313" key="3">
    <source>
        <dbReference type="Proteomes" id="UP001642484"/>
    </source>
</evidence>
<dbReference type="Proteomes" id="UP001642484">
    <property type="component" value="Unassembled WGS sequence"/>
</dbReference>
<dbReference type="EMBL" id="CAXAMN010024818">
    <property type="protein sequence ID" value="CAK9090261.1"/>
    <property type="molecule type" value="Genomic_DNA"/>
</dbReference>
<comment type="caution">
    <text evidence="2">The sequence shown here is derived from an EMBL/GenBank/DDBJ whole genome shotgun (WGS) entry which is preliminary data.</text>
</comment>
<name>A0ABP0QT31_9DINO</name>
<organism evidence="2 3">
    <name type="scientific">Durusdinium trenchii</name>
    <dbReference type="NCBI Taxonomy" id="1381693"/>
    <lineage>
        <taxon>Eukaryota</taxon>
        <taxon>Sar</taxon>
        <taxon>Alveolata</taxon>
        <taxon>Dinophyceae</taxon>
        <taxon>Suessiales</taxon>
        <taxon>Symbiodiniaceae</taxon>
        <taxon>Durusdinium</taxon>
    </lineage>
</organism>
<gene>
    <name evidence="2" type="ORF">CCMP2556_LOCUS43382</name>
</gene>